<dbReference type="PANTHER" id="PTHR46967:SF2">
    <property type="entry name" value="SUSHI, VON WILLEBRAND FACTOR TYPE A, EGF AND PENTRAXIN DOMAIN-CONTAINING PROTEIN 1-LIKE"/>
    <property type="match status" value="1"/>
</dbReference>
<evidence type="ECO:0000313" key="3">
    <source>
        <dbReference type="EMBL" id="CAD8658988.1"/>
    </source>
</evidence>
<dbReference type="SMART" id="SM01411">
    <property type="entry name" value="Ephrin_rec_like"/>
    <property type="match status" value="2"/>
</dbReference>
<dbReference type="Pfam" id="PF07699">
    <property type="entry name" value="Ephrin_rec_like"/>
    <property type="match status" value="1"/>
</dbReference>
<dbReference type="AlphaFoldDB" id="A0A6T8DM99"/>
<name>A0A6T8DM99_9CRYP</name>
<evidence type="ECO:0000259" key="1">
    <source>
        <dbReference type="PROSITE" id="PS51408"/>
    </source>
</evidence>
<protein>
    <recommendedName>
        <fullName evidence="1">Transferrin-like domain-containing protein</fullName>
    </recommendedName>
</protein>
<feature type="domain" description="Transferrin-like" evidence="1">
    <location>
        <begin position="1"/>
        <end position="133"/>
    </location>
</feature>
<evidence type="ECO:0000313" key="2">
    <source>
        <dbReference type="EMBL" id="CAD8658981.1"/>
    </source>
</evidence>
<dbReference type="InterPro" id="IPR001156">
    <property type="entry name" value="Transferrin-like_dom"/>
</dbReference>
<sequence>MLSDYPNTCIVCTAGRFFNSTEATSCTQCYAGTFASSDGVYTTCTQCNAGLYVSETGSSACRGCAPGTYSSKLGASSNLCSNCATGKYSSSAGATSCKLFYSPFAFDHIPEPLELLVCSTNASWAVSILVAKQ</sequence>
<dbReference type="EMBL" id="HBEZ01056502">
    <property type="protein sequence ID" value="CAD8658988.1"/>
    <property type="molecule type" value="Transcribed_RNA"/>
</dbReference>
<dbReference type="SUPFAM" id="SSF57184">
    <property type="entry name" value="Growth factor receptor domain"/>
    <property type="match status" value="1"/>
</dbReference>
<dbReference type="PROSITE" id="PS51408">
    <property type="entry name" value="TRANSFERRIN_LIKE_4"/>
    <property type="match status" value="1"/>
</dbReference>
<accession>A0A6T8DM99</accession>
<dbReference type="Gene3D" id="2.10.50.10">
    <property type="entry name" value="Tumor Necrosis Factor Receptor, subunit A, domain 2"/>
    <property type="match status" value="2"/>
</dbReference>
<gene>
    <name evidence="2" type="ORF">CCUR1050_LOCUS31045</name>
    <name evidence="3" type="ORF">CCUR1050_LOCUS31048</name>
</gene>
<proteinExistence type="predicted"/>
<reference evidence="2" key="1">
    <citation type="submission" date="2021-01" db="EMBL/GenBank/DDBJ databases">
        <authorList>
            <person name="Corre E."/>
            <person name="Pelletier E."/>
            <person name="Niang G."/>
            <person name="Scheremetjew M."/>
            <person name="Finn R."/>
            <person name="Kale V."/>
            <person name="Holt S."/>
            <person name="Cochrane G."/>
            <person name="Meng A."/>
            <person name="Brown T."/>
            <person name="Cohen L."/>
        </authorList>
    </citation>
    <scope>NUCLEOTIDE SEQUENCE</scope>
    <source>
        <strain evidence="2">CCAP979/52</strain>
    </source>
</reference>
<dbReference type="InterPro" id="IPR009030">
    <property type="entry name" value="Growth_fac_rcpt_cys_sf"/>
</dbReference>
<dbReference type="InterPro" id="IPR011641">
    <property type="entry name" value="Tyr-kin_ephrin_A/B_rcpt-like"/>
</dbReference>
<organism evidence="2">
    <name type="scientific">Cryptomonas curvata</name>
    <dbReference type="NCBI Taxonomy" id="233186"/>
    <lineage>
        <taxon>Eukaryota</taxon>
        <taxon>Cryptophyceae</taxon>
        <taxon>Cryptomonadales</taxon>
        <taxon>Cryptomonadaceae</taxon>
        <taxon>Cryptomonas</taxon>
    </lineage>
</organism>
<dbReference type="PANTHER" id="PTHR46967">
    <property type="entry name" value="INSULIN-LIKE GROWTH FACTOR BINDING PROTEIN,N-TERMINAL"/>
    <property type="match status" value="1"/>
</dbReference>
<dbReference type="EMBL" id="HBEZ01056499">
    <property type="protein sequence ID" value="CAD8658981.1"/>
    <property type="molecule type" value="Transcribed_RNA"/>
</dbReference>